<dbReference type="EMBL" id="BSOG01000001">
    <property type="protein sequence ID" value="GLR12132.1"/>
    <property type="molecule type" value="Genomic_DNA"/>
</dbReference>
<organism evidence="4 5">
    <name type="scientific">Chitinimonas prasina</name>
    <dbReference type="NCBI Taxonomy" id="1434937"/>
    <lineage>
        <taxon>Bacteria</taxon>
        <taxon>Pseudomonadati</taxon>
        <taxon>Pseudomonadota</taxon>
        <taxon>Betaproteobacteria</taxon>
        <taxon>Neisseriales</taxon>
        <taxon>Chitinibacteraceae</taxon>
        <taxon>Chitinimonas</taxon>
    </lineage>
</organism>
<dbReference type="PANTHER" id="PTHR35936">
    <property type="entry name" value="MEMBRANE-BOUND LYTIC MUREIN TRANSGLYCOSYLASE F"/>
    <property type="match status" value="1"/>
</dbReference>
<dbReference type="RefSeq" id="WP_284195269.1">
    <property type="nucleotide sequence ID" value="NZ_BSOG01000001.1"/>
</dbReference>
<evidence type="ECO:0000313" key="5">
    <source>
        <dbReference type="Proteomes" id="UP001156706"/>
    </source>
</evidence>
<evidence type="ECO:0000256" key="2">
    <source>
        <dbReference type="SAM" id="SignalP"/>
    </source>
</evidence>
<keyword evidence="1 2" id="KW-0732">Signal</keyword>
<dbReference type="Proteomes" id="UP001156706">
    <property type="component" value="Unassembled WGS sequence"/>
</dbReference>
<feature type="chain" id="PRO_5046224571" description="Solute-binding protein family 3/N-terminal domain-containing protein" evidence="2">
    <location>
        <begin position="31"/>
        <end position="258"/>
    </location>
</feature>
<gene>
    <name evidence="4" type="ORF">GCM10007907_09220</name>
</gene>
<reference evidence="5" key="1">
    <citation type="journal article" date="2019" name="Int. J. Syst. Evol. Microbiol.">
        <title>The Global Catalogue of Microorganisms (GCM) 10K type strain sequencing project: providing services to taxonomists for standard genome sequencing and annotation.</title>
        <authorList>
            <consortium name="The Broad Institute Genomics Platform"/>
            <consortium name="The Broad Institute Genome Sequencing Center for Infectious Disease"/>
            <person name="Wu L."/>
            <person name="Ma J."/>
        </authorList>
    </citation>
    <scope>NUCLEOTIDE SEQUENCE [LARGE SCALE GENOMIC DNA]</scope>
    <source>
        <strain evidence="5">NBRC 110044</strain>
    </source>
</reference>
<dbReference type="Pfam" id="PF00497">
    <property type="entry name" value="SBP_bac_3"/>
    <property type="match status" value="1"/>
</dbReference>
<accession>A0ABQ5YEW8</accession>
<proteinExistence type="predicted"/>
<dbReference type="InterPro" id="IPR001638">
    <property type="entry name" value="Solute-binding_3/MltF_N"/>
</dbReference>
<keyword evidence="5" id="KW-1185">Reference proteome</keyword>
<evidence type="ECO:0000259" key="3">
    <source>
        <dbReference type="Pfam" id="PF00497"/>
    </source>
</evidence>
<dbReference type="Gene3D" id="3.40.190.10">
    <property type="entry name" value="Periplasmic binding protein-like II"/>
    <property type="match status" value="2"/>
</dbReference>
<protein>
    <recommendedName>
        <fullName evidence="3">Solute-binding protein family 3/N-terminal domain-containing protein</fullName>
    </recommendedName>
</protein>
<sequence length="258" mass="28819">MVRCHLLKQGFATRLCVGVLAWVLAVPAWAESLTICAEDDWYPYSALRDGTSVGMSVELARAAFAHKGVTALFESGSYQRCIRLTQQGRYVLTLNMAKTADREPTYLWPRPPLLEVRGVLWGRPGLVSGSLDHADLRHRQFGVVKGYEYPAAIADDRDIIKVEADSDAVNLRNIALGRVDVTLMDEKIGRYLISRHGLAGKVVPYGVFERFPVYAVFSKRHPKSVHYLKLFEQGMAVLQQSGEYQRIAEAWPPKAAGD</sequence>
<feature type="signal peptide" evidence="2">
    <location>
        <begin position="1"/>
        <end position="30"/>
    </location>
</feature>
<dbReference type="PANTHER" id="PTHR35936:SF6">
    <property type="entry name" value="AMINO ACID ABC TRANSPORTER SUBSTRATE-BINDING PAAT FAMILY PROTEIN"/>
    <property type="match status" value="1"/>
</dbReference>
<evidence type="ECO:0000313" key="4">
    <source>
        <dbReference type="EMBL" id="GLR12132.1"/>
    </source>
</evidence>
<name>A0ABQ5YEW8_9NEIS</name>
<evidence type="ECO:0000256" key="1">
    <source>
        <dbReference type="ARBA" id="ARBA00022729"/>
    </source>
</evidence>
<dbReference type="SUPFAM" id="SSF53850">
    <property type="entry name" value="Periplasmic binding protein-like II"/>
    <property type="match status" value="1"/>
</dbReference>
<feature type="domain" description="Solute-binding protein family 3/N-terminal" evidence="3">
    <location>
        <begin position="33"/>
        <end position="251"/>
    </location>
</feature>
<comment type="caution">
    <text evidence="4">The sequence shown here is derived from an EMBL/GenBank/DDBJ whole genome shotgun (WGS) entry which is preliminary data.</text>
</comment>